<name>A0A4S8HWV3_9BACT</name>
<dbReference type="Pfam" id="PF22842">
    <property type="entry name" value="Pel9A-like_beta_helix"/>
    <property type="match status" value="1"/>
</dbReference>
<dbReference type="PANTHER" id="PTHR36453">
    <property type="entry name" value="SECRETED PROTEIN-RELATED"/>
    <property type="match status" value="1"/>
</dbReference>
<dbReference type="InterPro" id="IPR053868">
    <property type="entry name" value="Pel9A-like_beta_helix"/>
</dbReference>
<dbReference type="Pfam" id="PF13229">
    <property type="entry name" value="Beta_helix"/>
    <property type="match status" value="1"/>
</dbReference>
<dbReference type="OrthoDB" id="9808066at2"/>
<dbReference type="EMBL" id="STFF01000002">
    <property type="protein sequence ID" value="THU40137.1"/>
    <property type="molecule type" value="Genomic_DNA"/>
</dbReference>
<dbReference type="InterPro" id="IPR012334">
    <property type="entry name" value="Pectin_lyas_fold"/>
</dbReference>
<protein>
    <submittedName>
        <fullName evidence="5">PDZ domain-containing protein</fullName>
    </submittedName>
</protein>
<evidence type="ECO:0000313" key="6">
    <source>
        <dbReference type="Proteomes" id="UP000306918"/>
    </source>
</evidence>
<dbReference type="Proteomes" id="UP000306918">
    <property type="component" value="Unassembled WGS sequence"/>
</dbReference>
<reference evidence="5 6" key="1">
    <citation type="submission" date="2019-04" db="EMBL/GenBank/DDBJ databases">
        <title>Niastella caeni sp. nov., isolated from activated sludge.</title>
        <authorList>
            <person name="Sheng M."/>
        </authorList>
    </citation>
    <scope>NUCLEOTIDE SEQUENCE [LARGE SCALE GENOMIC DNA]</scope>
    <source>
        <strain evidence="5 6">HX-2-15</strain>
    </source>
</reference>
<dbReference type="InterPro" id="IPR006626">
    <property type="entry name" value="PbH1"/>
</dbReference>
<feature type="domain" description="Right handed beta helix" evidence="3">
    <location>
        <begin position="315"/>
        <end position="467"/>
    </location>
</feature>
<feature type="domain" description="PDZ" evidence="2">
    <location>
        <begin position="703"/>
        <end position="782"/>
    </location>
</feature>
<dbReference type="Pfam" id="PF13180">
    <property type="entry name" value="PDZ_2"/>
    <property type="match status" value="1"/>
</dbReference>
<keyword evidence="1" id="KW-0732">Signal</keyword>
<dbReference type="Gene3D" id="2.160.20.10">
    <property type="entry name" value="Single-stranded right-handed beta-helix, Pectin lyase-like"/>
    <property type="match status" value="2"/>
</dbReference>
<dbReference type="InterPro" id="IPR036034">
    <property type="entry name" value="PDZ_sf"/>
</dbReference>
<feature type="signal peptide" evidence="1">
    <location>
        <begin position="1"/>
        <end position="21"/>
    </location>
</feature>
<gene>
    <name evidence="5" type="ORF">FAM09_09660</name>
</gene>
<accession>A0A4S8HWV3</accession>
<dbReference type="InterPro" id="IPR011050">
    <property type="entry name" value="Pectin_lyase_fold/virulence"/>
</dbReference>
<proteinExistence type="predicted"/>
<dbReference type="SMART" id="SM00710">
    <property type="entry name" value="PbH1"/>
    <property type="match status" value="4"/>
</dbReference>
<dbReference type="RefSeq" id="WP_136576891.1">
    <property type="nucleotide sequence ID" value="NZ_STFF01000002.1"/>
</dbReference>
<evidence type="ECO:0000256" key="1">
    <source>
        <dbReference type="SAM" id="SignalP"/>
    </source>
</evidence>
<dbReference type="InterPro" id="IPR039448">
    <property type="entry name" value="Beta_helix"/>
</dbReference>
<organism evidence="5 6">
    <name type="scientific">Niastella caeni</name>
    <dbReference type="NCBI Taxonomy" id="2569763"/>
    <lineage>
        <taxon>Bacteria</taxon>
        <taxon>Pseudomonadati</taxon>
        <taxon>Bacteroidota</taxon>
        <taxon>Chitinophagia</taxon>
        <taxon>Chitinophagales</taxon>
        <taxon>Chitinophagaceae</taxon>
        <taxon>Niastella</taxon>
    </lineage>
</organism>
<dbReference type="AlphaFoldDB" id="A0A4S8HWV3"/>
<dbReference type="PANTHER" id="PTHR36453:SF1">
    <property type="entry name" value="RIGHT HANDED BETA HELIX DOMAIN-CONTAINING PROTEIN"/>
    <property type="match status" value="1"/>
</dbReference>
<sequence length="782" mass="87445">MHIIKRLIVAFALLWPVALLAQTKFYVSPKGNDANPGTQTKPFASIHKALAVGQKTSGPIVVYLLEGTYYLKHPVVFTAKDSGKENEVLTLTGFNNQKATISGAVVLHVKWKEYKKGIWKATVKQDLIFDQLFVNGELQRMARYPNFDPAARFLGGTAADAISSERAAKWQSPAGGYVHALHRSEWGDFHYVITGKNIKGDLALEGGWQNNRRISMHDKYRFVENVFEELDTANEWFYDKKTKTLYYYPPEGLDINRAKFETPQIAHLLEFKGTETNPVRNIAVEGVRLTQTLRTFMQNKEPLLRSDWTIYRGGAVLFNGGINCSVKNCTLDNLGGNAIFFNNYNRDCKVSGCLIAKIGASAFCFVGDPNAVRSPSFEYNQFVPLAQIDRTPGPKTNNYPANCLVFDNLMYDLGLTEKQSAGVQLSMCQDIRVSHNTIYDVPRAGINVNEGTWGGHVIEFNDVFNTVKESGDHGSFNSWGRDRYWHPDKRVLDSIVETNFDLTMLDVVKPITIRNNRFRCDHGWDIDLDDGSGNYRIYNNLCLNGGIKLREGVNRLVENNIMINNTFHPHVWFRNSKDVFRHNIVSNGYMPINITTWGRSTDHNVFPDSASLKAAQGRGTDSNSVCGTLIFVDPQQGDFRLREGSVAFSVGFKNFAMDSFGVVSPALKVLAKNVLLPSIIISGKAANEEIIDFIGAKVKDLATQGERSATGMDDTRGVLVIEVTAGSTAAGFLQPNDVILSFNNRQVNKLHDLLDARRSVIGTETDVVLFRNQKELKLHIKL</sequence>
<evidence type="ECO:0000259" key="4">
    <source>
        <dbReference type="Pfam" id="PF22842"/>
    </source>
</evidence>
<keyword evidence="6" id="KW-1185">Reference proteome</keyword>
<dbReference type="SUPFAM" id="SSF50156">
    <property type="entry name" value="PDZ domain-like"/>
    <property type="match status" value="1"/>
</dbReference>
<dbReference type="Gene3D" id="2.30.42.10">
    <property type="match status" value="1"/>
</dbReference>
<evidence type="ECO:0000259" key="2">
    <source>
        <dbReference type="Pfam" id="PF13180"/>
    </source>
</evidence>
<comment type="caution">
    <text evidence="5">The sequence shown here is derived from an EMBL/GenBank/DDBJ whole genome shotgun (WGS) entry which is preliminary data.</text>
</comment>
<dbReference type="SUPFAM" id="SSF51126">
    <property type="entry name" value="Pectin lyase-like"/>
    <property type="match status" value="1"/>
</dbReference>
<dbReference type="InterPro" id="IPR001478">
    <property type="entry name" value="PDZ"/>
</dbReference>
<evidence type="ECO:0000259" key="3">
    <source>
        <dbReference type="Pfam" id="PF13229"/>
    </source>
</evidence>
<evidence type="ECO:0000313" key="5">
    <source>
        <dbReference type="EMBL" id="THU40137.1"/>
    </source>
</evidence>
<feature type="chain" id="PRO_5020524636" evidence="1">
    <location>
        <begin position="22"/>
        <end position="782"/>
    </location>
</feature>
<feature type="domain" description="Pel9A-like right handed beta-helix region" evidence="4">
    <location>
        <begin position="17"/>
        <end position="88"/>
    </location>
</feature>